<organism evidence="1 2">
    <name type="scientific">Aerophobetes bacterium</name>
    <dbReference type="NCBI Taxonomy" id="2030807"/>
    <lineage>
        <taxon>Bacteria</taxon>
        <taxon>Candidatus Aerophobota</taxon>
    </lineage>
</organism>
<dbReference type="SUPFAM" id="SSF50630">
    <property type="entry name" value="Acid proteases"/>
    <property type="match status" value="1"/>
</dbReference>
<dbReference type="GO" id="GO:0006508">
    <property type="term" value="P:proteolysis"/>
    <property type="evidence" value="ECO:0007669"/>
    <property type="project" value="InterPro"/>
</dbReference>
<evidence type="ECO:0000313" key="1">
    <source>
        <dbReference type="EMBL" id="RLE15021.1"/>
    </source>
</evidence>
<protein>
    <recommendedName>
        <fullName evidence="3">Peptidase A2 domain-containing protein</fullName>
    </recommendedName>
</protein>
<accession>A0A662DL44</accession>
<reference evidence="1 2" key="1">
    <citation type="submission" date="2018-06" db="EMBL/GenBank/DDBJ databases">
        <title>Extensive metabolic versatility and redundancy in microbially diverse, dynamic hydrothermal sediments.</title>
        <authorList>
            <person name="Dombrowski N."/>
            <person name="Teske A."/>
            <person name="Baker B.J."/>
        </authorList>
    </citation>
    <scope>NUCLEOTIDE SEQUENCE [LARGE SCALE GENOMIC DNA]</scope>
    <source>
        <strain evidence="1">B19_G9</strain>
    </source>
</reference>
<dbReference type="Gene3D" id="2.40.70.10">
    <property type="entry name" value="Acid Proteases"/>
    <property type="match status" value="1"/>
</dbReference>
<evidence type="ECO:0000313" key="2">
    <source>
        <dbReference type="Proteomes" id="UP000267654"/>
    </source>
</evidence>
<dbReference type="AlphaFoldDB" id="A0A662DL44"/>
<sequence length="125" mass="13995">MEIVQGRLIVRVKLEGKKFNTFEDALIDTGAAFTVIPAEVADFLELGVWKKRPKIELVTASGLIKPSVRILDRLEVGNVKIENLPVVIHEIPDPAPIKILLGMNFIERTNLLVNGKQKLFKIEDP</sequence>
<dbReference type="Proteomes" id="UP000267654">
    <property type="component" value="Unassembled WGS sequence"/>
</dbReference>
<comment type="caution">
    <text evidence="1">The sequence shown here is derived from an EMBL/GenBank/DDBJ whole genome shotgun (WGS) entry which is preliminary data.</text>
</comment>
<dbReference type="GO" id="GO:0004190">
    <property type="term" value="F:aspartic-type endopeptidase activity"/>
    <property type="evidence" value="ECO:0007669"/>
    <property type="project" value="InterPro"/>
</dbReference>
<dbReference type="InterPro" id="IPR001969">
    <property type="entry name" value="Aspartic_peptidase_AS"/>
</dbReference>
<gene>
    <name evidence="1" type="ORF">DRI96_00595</name>
</gene>
<dbReference type="CDD" id="cd05483">
    <property type="entry name" value="retropepsin_like_bacteria"/>
    <property type="match status" value="1"/>
</dbReference>
<dbReference type="Pfam" id="PF13650">
    <property type="entry name" value="Asp_protease_2"/>
    <property type="match status" value="1"/>
</dbReference>
<dbReference type="PROSITE" id="PS00141">
    <property type="entry name" value="ASP_PROTEASE"/>
    <property type="match status" value="1"/>
</dbReference>
<proteinExistence type="predicted"/>
<name>A0A662DL44_UNCAE</name>
<dbReference type="InterPro" id="IPR021109">
    <property type="entry name" value="Peptidase_aspartic_dom_sf"/>
</dbReference>
<evidence type="ECO:0008006" key="3">
    <source>
        <dbReference type="Google" id="ProtNLM"/>
    </source>
</evidence>
<dbReference type="EMBL" id="QMQB01000013">
    <property type="protein sequence ID" value="RLE15021.1"/>
    <property type="molecule type" value="Genomic_DNA"/>
</dbReference>
<dbReference type="InterPro" id="IPR034122">
    <property type="entry name" value="Retropepsin-like_bacterial"/>
</dbReference>